<dbReference type="Pfam" id="PF00551">
    <property type="entry name" value="Formyl_trans_N"/>
    <property type="match status" value="1"/>
</dbReference>
<dbReference type="InterPro" id="IPR037123">
    <property type="entry name" value="PRibGlycinamide_synth_C_sf"/>
</dbReference>
<dbReference type="NCBIfam" id="TIGR00639">
    <property type="entry name" value="PurN"/>
    <property type="match status" value="1"/>
</dbReference>
<dbReference type="PROSITE" id="PS00373">
    <property type="entry name" value="GART"/>
    <property type="match status" value="1"/>
</dbReference>
<dbReference type="FunFam" id="3.90.600.10:FF:000001">
    <property type="entry name" value="Trifunctional purine biosynthetic protein adenosine-3"/>
    <property type="match status" value="1"/>
</dbReference>
<dbReference type="InterPro" id="IPR020562">
    <property type="entry name" value="PRibGlycinamide_synth_N"/>
</dbReference>
<comment type="subcellular location">
    <subcellularLocation>
        <location evidence="1">Cytoplasm</location>
    </subcellularLocation>
</comment>
<dbReference type="Pfam" id="PF02769">
    <property type="entry name" value="AIRS_C"/>
    <property type="match status" value="2"/>
</dbReference>
<dbReference type="PROSITE" id="PS50975">
    <property type="entry name" value="ATP_GRASP"/>
    <property type="match status" value="1"/>
</dbReference>
<dbReference type="Pfam" id="PF01071">
    <property type="entry name" value="GARS_A"/>
    <property type="match status" value="1"/>
</dbReference>
<dbReference type="GO" id="GO:0004637">
    <property type="term" value="F:phosphoribosylamine-glycine ligase activity"/>
    <property type="evidence" value="ECO:0007669"/>
    <property type="project" value="UniProtKB-UniRule"/>
</dbReference>
<evidence type="ECO:0000313" key="23">
    <source>
        <dbReference type="Proteomes" id="UP001231518"/>
    </source>
</evidence>
<evidence type="ECO:0000256" key="9">
    <source>
        <dbReference type="ARBA" id="ARBA00022490"/>
    </source>
</evidence>
<keyword evidence="23" id="KW-1185">Reference proteome</keyword>
<dbReference type="InterPro" id="IPR010918">
    <property type="entry name" value="PurM-like_C_dom"/>
</dbReference>
<dbReference type="GO" id="GO:0005524">
    <property type="term" value="F:ATP binding"/>
    <property type="evidence" value="ECO:0007669"/>
    <property type="project" value="UniProtKB-UniRule"/>
</dbReference>
<evidence type="ECO:0000256" key="12">
    <source>
        <dbReference type="ARBA" id="ARBA00022723"/>
    </source>
</evidence>
<dbReference type="InterPro" id="IPR004733">
    <property type="entry name" value="PurM_cligase"/>
</dbReference>
<sequence length="2789" mass="293595">MSGGKVLVIGGGGREHALCWKLADSPFVQQVYCAPGSVGIATTNKVECVELDINDYPATAKWCKDHDIDIVVVGPEDPLANGIVDSLTPLGIKCFGPTKAGARIEADKDWSKTFMNKYQIPTARHKSFTDAAAAKEFINTATYPALVVKASGLAAGKGVVVATTKEEACQAVDEILTDAKYGAAGQTVVIEELLEGDEVSILAFTDGETVAMMPPAQDHKRVGDGDTGPNTGGMGAYCPCPLITPDQLLDVKEQVLQRAVDGLKAEGIKYVGVLYAGMMVTKSGPMTLEFNCRFGDPETQVLMTLLETDLYKVMKACVEGTLKQVQLTWNTKLSAVGVVIASKGYPETSTKGCVISGLTQVQSTPGMVVFHSGVSRGANGSLVTWGGRVLLVCARAASLRAAAAAATAAAALVDFPGAHYRKDIAHRAFTKINGLSYLQSGVDIDAAATLVRQIEPIATATHRRGVLGRLGCYSGLFQLSAMDPSLKDPVLVQGTDGVGTKLKLSAMDPSLKDPVLVQGTDGVGTKLKVGRIATRYLLSPQPHIDEESWADWAATAACSSCPPWTPVSRTPCWCRALTALALSSRRGVLGRLGCYSGLFQLSAMDPSLKDPVLVQGTDGVGTKLKIAELMQKYDTLGQDLVAMCVNDILCAGAEPFAFLDYMACGRLQVDVATTIVKGIADACTLSGCALLGGETAEMPSMYEIGKYDLAGFAVGVVDNMKQLPRSKEIRAGDVVLALPSSGVHSNGYSLVQKIMAETGHRYNEPAAFSTTNRSYGEEFLEPTGIYVQALMPAIKKQLLKGLAHITGGGLLENIPRILPPGVRVKLDATKFNIKPVFGWLQAKGMVSDFEMLRTFNCGVGMVVIVDPVCVKELLALVDGEIAIVGSVEQIGKEGGHQVVVENFKEAMQPLTAPYVSSRASPQKSLSYKDSGVDIEAGDSLVSMIKPLARSTSRSGVLGGLGGFGGCFQLKAVEEEYKDPVLVLAADGVGTKLKIAQLINQHSSIGIDLVAMCVNDILCNGAAPLTFLDYFACGALDVNVARNVVSGVAEGCRQSSAALIGEFDVITYILCNGAAPLTFLDYFACGALDVNVARNVVSGVAEGCRQSSAALIGEFDVITYILCNGAAPLTFLDYFACGALDVNVARNVVSGVAEGCRQSSAALIGEFDVITYILCNGAAPLTFLDYFACGALDVNVARNVVSGVAEGCRQSSAALIGEFDVITYILCNGAAPLTFLDYFACGALDVNVARNVVSGVAEGCRQSSAALIGEFDVITYILCNGAAPLTFLDYFACGALDVNVARNVVSGVAEGCRQSSAALIGEFDVITYILCNGAAPLTFLDYFACGALDVNVARNVVSGVAEGCRQSSAALIGEFDVITYILCNGAAPLTFLDYFACGALDVNVARNVVSGVAEGCRQSSAALIGEFDVITYILCNGAAPLTFLDYFACGALDVNVARNVVSGVAEGCRQSSAALIGEFDVITYILCNGAAPLTFLDYFACGALDVNVARNVVSGVAEGCRQSSAALIGEFDVITYILCNGAAPLTFLDYFACGALDVNVARNVVSGVAEGCRQSSAALIGEFDVITYILCNGAAPLTFLDYFACGALDVNVARNVVSGVAEGCRQSSAALIGEFDVITYILCNGAAPLTFLDYFACGALDVNVARNVVSGVAEGCRQSSAALIGEFDVITYILCNGAAPLTFLDYFACGALDVNVARNVVSGVAEGCRQSSAALIGEFDVITYILCNGAAPLTFLDYFACGALDVNVARNVVSGVAEGCRQSSAALIGEFDVITYILCNGAAPLTFLDYFACGALDVNVARNVVSGVAEGCRQSSAALIGEFDVITYILCNGAAPLTFLDYFACGALDVNVARNVVSGVAEGCRQSSAALIGEFDVITYILCNGAAPLTFLDYFACGALDVNVARNVVSGVAEGCRQSSAALIGEFDVITYILCNGAAPLTFLDYFACGALDVNVARNVVSGVAEGCRQSSAALIGEFDVITYILCNGAAPLTFLDYFACGALDVNVARNVVSGVAEGCRQSSAALIGEFDVITYILCNGAAPLTFLDYFACGALDVNVARNVVSGVAEGCRQSSAALIGEFDVITYILCNGAAPLTFLDYFACGALDVNVARNVVSGVAEGCRQSSAALIGEFDVITYILCNGAAPLTFLDYFACGALDVNVARNVVSGVAEGCRQSSAALIGEFDVITYILCNGAAPLTFLDYFACGALDVNVARNVVSGVAEGCRQSSAALIGEFDVITYILCNGAAPLTFLDYFACGALDVNVARNVVSGVAEGCRQSSAALIGEFDVITYILCNGAAPLTFLDYFACGALDVNVARNVVSGVAEGCRQSSAALIGGETAEMPGMYEPGVYDIAGFALGVVERSQILPKINDIAVGDIIIGLPSNGVHSNGFSLIHKLMKKTGLTLNDRAPFSKEGLTLGEELIKPTRIYVRAVLPALRSNRVKAVAHITGGGLLENIPRVIPDAVRARLNAHWWHVHPVFSWIADAGSVQDEEMLRTFNCGIGMVLVVSPEDQAEVMNTTRAFGAMVIGSIQKRPPTGARVKVDNFASAMDFTRRMPLLPKKKVAVLVSGNGSNLQVLMDTTREAAQCMCADICLVVSNKKDAYALQRAEKAGVPSLVFNHKEYASREEFDRAVSEALEAHKIDIVCLAGYMRILSAEFVKKWHGRLLNIHPSLLPRHPGLHAQKQCLDAGDRESGCTVHFVDEGMDTGPIIIQERVPVLQKDTVETLTERIHEAEHRAYPRALRLVATGRVRLNHQGTLMWYS</sequence>
<dbReference type="CDD" id="cd02196">
    <property type="entry name" value="PurM"/>
    <property type="match status" value="2"/>
</dbReference>
<dbReference type="InterPro" id="IPR011761">
    <property type="entry name" value="ATP-grasp"/>
</dbReference>
<keyword evidence="11" id="KW-0808">Transferase</keyword>
<dbReference type="SUPFAM" id="SSF55326">
    <property type="entry name" value="PurM N-terminal domain-like"/>
    <property type="match status" value="27"/>
</dbReference>
<dbReference type="Pfam" id="PF00586">
    <property type="entry name" value="AIRS"/>
    <property type="match status" value="27"/>
</dbReference>
<keyword evidence="12 20" id="KW-0479">Metal-binding</keyword>
<evidence type="ECO:0000256" key="6">
    <source>
        <dbReference type="ARBA" id="ARBA00008630"/>
    </source>
</evidence>
<dbReference type="SUPFAM" id="SSF51246">
    <property type="entry name" value="Rudiment single hybrid motif"/>
    <property type="match status" value="1"/>
</dbReference>
<evidence type="ECO:0000256" key="11">
    <source>
        <dbReference type="ARBA" id="ARBA00022679"/>
    </source>
</evidence>
<dbReference type="PROSITE" id="PS00184">
    <property type="entry name" value="GARS"/>
    <property type="match status" value="1"/>
</dbReference>
<comment type="similarity">
    <text evidence="5 20">In the N-terminal section; belongs to the GARS family.</text>
</comment>
<dbReference type="Pfam" id="PF02844">
    <property type="entry name" value="GARS_N"/>
    <property type="match status" value="1"/>
</dbReference>
<dbReference type="PANTHER" id="PTHR10520">
    <property type="entry name" value="TRIFUNCTIONAL PURINE BIOSYNTHETIC PROTEIN ADENOSINE-3-RELATED"/>
    <property type="match status" value="1"/>
</dbReference>
<dbReference type="Gene3D" id="3.30.1490.20">
    <property type="entry name" value="ATP-grasp fold, A domain"/>
    <property type="match status" value="1"/>
</dbReference>
<dbReference type="SMART" id="SM01210">
    <property type="entry name" value="GARS_C"/>
    <property type="match status" value="1"/>
</dbReference>
<dbReference type="InterPro" id="IPR016185">
    <property type="entry name" value="PreATP-grasp_dom_sf"/>
</dbReference>
<feature type="domain" description="ATP-grasp" evidence="21">
    <location>
        <begin position="112"/>
        <end position="319"/>
    </location>
</feature>
<dbReference type="EC" id="2.1.2.2" evidence="20"/>
<comment type="catalytic activity">
    <reaction evidence="18 20">
        <text>2-formamido-N(1)-(5-O-phospho-beta-D-ribosyl)acetamidine + ATP = 5-amino-1-(5-phospho-beta-D-ribosyl)imidazole + ADP + phosphate + H(+)</text>
        <dbReference type="Rhea" id="RHEA:23032"/>
        <dbReference type="ChEBI" id="CHEBI:15378"/>
        <dbReference type="ChEBI" id="CHEBI:30616"/>
        <dbReference type="ChEBI" id="CHEBI:43474"/>
        <dbReference type="ChEBI" id="CHEBI:137981"/>
        <dbReference type="ChEBI" id="CHEBI:147287"/>
        <dbReference type="ChEBI" id="CHEBI:456216"/>
        <dbReference type="EC" id="6.3.3.1"/>
    </reaction>
</comment>
<dbReference type="Gene3D" id="3.40.50.170">
    <property type="entry name" value="Formyl transferase, N-terminal domain"/>
    <property type="match status" value="1"/>
</dbReference>
<dbReference type="HAMAP" id="MF_01930">
    <property type="entry name" value="PurN"/>
    <property type="match status" value="1"/>
</dbReference>
<dbReference type="FunFam" id="3.40.50.20:FF:000006">
    <property type="entry name" value="Phosphoribosylamine--glycine ligase, chloroplastic"/>
    <property type="match status" value="1"/>
</dbReference>
<dbReference type="InterPro" id="IPR020560">
    <property type="entry name" value="PRibGlycinamide_synth_C-dom"/>
</dbReference>
<evidence type="ECO:0000256" key="1">
    <source>
        <dbReference type="ARBA" id="ARBA00004496"/>
    </source>
</evidence>
<comment type="pathway">
    <text evidence="4 20">Purine metabolism; IMP biosynthesis via de novo pathway; N(1)-(5-phospho-D-ribosyl)glycinamide from 5-phospho-alpha-D-ribose 1-diphosphate: step 2/2.</text>
</comment>
<dbReference type="HAMAP" id="MF_00138">
    <property type="entry name" value="GARS"/>
    <property type="match status" value="1"/>
</dbReference>
<dbReference type="GO" id="GO:0006189">
    <property type="term" value="P:'de novo' IMP biosynthetic process"/>
    <property type="evidence" value="ECO:0007669"/>
    <property type="project" value="UniProtKB-UniRule"/>
</dbReference>
<dbReference type="NCBIfam" id="TIGR00877">
    <property type="entry name" value="purD"/>
    <property type="match status" value="1"/>
</dbReference>
<dbReference type="GO" id="GO:0046872">
    <property type="term" value="F:metal ion binding"/>
    <property type="evidence" value="ECO:0007669"/>
    <property type="project" value="UniProtKB-KW"/>
</dbReference>
<dbReference type="EC" id="6.3.3.1" evidence="20"/>
<dbReference type="InterPro" id="IPR036477">
    <property type="entry name" value="Formyl_transf_N_sf"/>
</dbReference>
<evidence type="ECO:0000256" key="8">
    <source>
        <dbReference type="ARBA" id="ARBA00010280"/>
    </source>
</evidence>
<evidence type="ECO:0000256" key="14">
    <source>
        <dbReference type="ARBA" id="ARBA00022755"/>
    </source>
</evidence>
<keyword evidence="13 19" id="KW-0547">Nucleotide-binding</keyword>
<keyword evidence="14 20" id="KW-0658">Purine biosynthesis</keyword>
<dbReference type="Gene3D" id="3.90.600.10">
    <property type="entry name" value="Phosphoribosylglycinamide synthetase, C-terminal domain"/>
    <property type="match status" value="1"/>
</dbReference>
<keyword evidence="15 19" id="KW-0067">ATP-binding</keyword>
<dbReference type="PANTHER" id="PTHR10520:SF12">
    <property type="entry name" value="TRIFUNCTIONAL PURINE BIOSYNTHETIC PROTEIN ADENOSINE-3"/>
    <property type="match status" value="1"/>
</dbReference>
<evidence type="ECO:0000256" key="4">
    <source>
        <dbReference type="ARBA" id="ARBA00005174"/>
    </source>
</evidence>
<dbReference type="FunFam" id="3.90.650.10:FF:000019">
    <property type="entry name" value="Trifunctional purine biosynthetic protein adenosine-3"/>
    <property type="match status" value="1"/>
</dbReference>
<dbReference type="InterPro" id="IPR036676">
    <property type="entry name" value="PurM-like_C_sf"/>
</dbReference>
<dbReference type="HAMAP" id="MF_00741">
    <property type="entry name" value="AIRS"/>
    <property type="match status" value="1"/>
</dbReference>
<dbReference type="Gene3D" id="3.90.650.10">
    <property type="entry name" value="PurM-like C-terminal domain"/>
    <property type="match status" value="2"/>
</dbReference>
<evidence type="ECO:0000256" key="17">
    <source>
        <dbReference type="ARBA" id="ARBA00023268"/>
    </source>
</evidence>
<evidence type="ECO:0000256" key="13">
    <source>
        <dbReference type="ARBA" id="ARBA00022741"/>
    </source>
</evidence>
<evidence type="ECO:0000259" key="21">
    <source>
        <dbReference type="PROSITE" id="PS50975"/>
    </source>
</evidence>
<evidence type="ECO:0000256" key="18">
    <source>
        <dbReference type="ARBA" id="ARBA00049057"/>
    </source>
</evidence>
<comment type="catalytic activity">
    <reaction evidence="20">
        <text>5-phospho-beta-D-ribosylamine + glycine + ATP = N(1)-(5-phospho-beta-D-ribosyl)glycinamide + ADP + phosphate + H(+)</text>
        <dbReference type="Rhea" id="RHEA:17453"/>
        <dbReference type="ChEBI" id="CHEBI:15378"/>
        <dbReference type="ChEBI" id="CHEBI:30616"/>
        <dbReference type="ChEBI" id="CHEBI:43474"/>
        <dbReference type="ChEBI" id="CHEBI:57305"/>
        <dbReference type="ChEBI" id="CHEBI:58681"/>
        <dbReference type="ChEBI" id="CHEBI:143788"/>
        <dbReference type="ChEBI" id="CHEBI:456216"/>
        <dbReference type="EC" id="6.3.4.13"/>
    </reaction>
</comment>
<dbReference type="GO" id="GO:0004644">
    <property type="term" value="F:phosphoribosylglycinamide formyltransferase activity"/>
    <property type="evidence" value="ECO:0007669"/>
    <property type="project" value="UniProtKB-EC"/>
</dbReference>
<accession>A0AAD7YYZ8</accession>
<dbReference type="FunFam" id="3.40.50.170:FF:000006">
    <property type="entry name" value="Trifunctional purine biosynthetic protein adenosine-3"/>
    <property type="match status" value="1"/>
</dbReference>
<dbReference type="FunFam" id="3.30.1490.20:FF:000006">
    <property type="entry name" value="phosphoribosylamine--glycine ligase, chloroplastic-like"/>
    <property type="match status" value="1"/>
</dbReference>
<dbReference type="SUPFAM" id="SSF52440">
    <property type="entry name" value="PreATP-grasp domain"/>
    <property type="match status" value="1"/>
</dbReference>
<comment type="caution">
    <text evidence="22">The sequence shown here is derived from an EMBL/GenBank/DDBJ whole genome shotgun (WGS) entry which is preliminary data.</text>
</comment>
<dbReference type="Gene3D" id="3.30.470.20">
    <property type="entry name" value="ATP-grasp fold, B domain"/>
    <property type="match status" value="1"/>
</dbReference>
<keyword evidence="10 20" id="KW-0436">Ligase</keyword>
<dbReference type="GO" id="GO:0046084">
    <property type="term" value="P:adenine biosynthetic process"/>
    <property type="evidence" value="ECO:0007669"/>
    <property type="project" value="TreeGrafter"/>
</dbReference>
<comment type="catalytic activity">
    <reaction evidence="20">
        <text>N(1)-(5-phospho-beta-D-ribosyl)glycinamide + (6R)-10-formyltetrahydrofolate = N(2)-formyl-N(1)-(5-phospho-beta-D-ribosyl)glycinamide + (6S)-5,6,7,8-tetrahydrofolate + H(+)</text>
        <dbReference type="Rhea" id="RHEA:15053"/>
        <dbReference type="ChEBI" id="CHEBI:15378"/>
        <dbReference type="ChEBI" id="CHEBI:57453"/>
        <dbReference type="ChEBI" id="CHEBI:143788"/>
        <dbReference type="ChEBI" id="CHEBI:147286"/>
        <dbReference type="ChEBI" id="CHEBI:195366"/>
        <dbReference type="EC" id="2.1.2.2"/>
    </reaction>
</comment>
<dbReference type="SUPFAM" id="SSF53328">
    <property type="entry name" value="Formyltransferase"/>
    <property type="match status" value="1"/>
</dbReference>
<dbReference type="SMART" id="SM01209">
    <property type="entry name" value="GARS_A"/>
    <property type="match status" value="1"/>
</dbReference>
<reference evidence="22" key="1">
    <citation type="submission" date="2023-03" db="EMBL/GenBank/DDBJ databases">
        <title>Chromosome-level genomes of two armyworms, Mythimna separata and Mythimna loreyi, provide insights into the biosynthesis and reception of sex pheromones.</title>
        <authorList>
            <person name="Zhao H."/>
        </authorList>
    </citation>
    <scope>NUCLEOTIDE SEQUENCE</scope>
    <source>
        <strain evidence="22">BeijingLab</strain>
        <tissue evidence="22">Pupa</tissue>
    </source>
</reference>
<comment type="similarity">
    <text evidence="6 20">In the C-terminal section; belongs to the GART family.</text>
</comment>
<keyword evidence="17 20" id="KW-0511">Multifunctional enzyme</keyword>
<dbReference type="InterPro" id="IPR004607">
    <property type="entry name" value="GART"/>
</dbReference>
<dbReference type="Gene3D" id="3.40.50.20">
    <property type="match status" value="1"/>
</dbReference>
<proteinExistence type="inferred from homology"/>
<evidence type="ECO:0000256" key="3">
    <source>
        <dbReference type="ARBA" id="ARBA00005054"/>
    </source>
</evidence>
<comment type="similarity">
    <text evidence="8">Belongs to the AIR synthase family.</text>
</comment>
<dbReference type="InterPro" id="IPR020561">
    <property type="entry name" value="PRibGlycinamid_synth_ATP-grasp"/>
</dbReference>
<dbReference type="NCBIfam" id="TIGR00878">
    <property type="entry name" value="purM"/>
    <property type="match status" value="2"/>
</dbReference>
<dbReference type="CDD" id="cd08645">
    <property type="entry name" value="FMT_core_GART"/>
    <property type="match status" value="1"/>
</dbReference>
<evidence type="ECO:0000256" key="2">
    <source>
        <dbReference type="ARBA" id="ARBA00004686"/>
    </source>
</evidence>
<dbReference type="Pfam" id="PF02843">
    <property type="entry name" value="GARS_C"/>
    <property type="match status" value="1"/>
</dbReference>
<gene>
    <name evidence="22" type="ORF">PYW07_004796</name>
</gene>
<comment type="pathway">
    <text evidence="2 20">Purine metabolism; IMP biosynthesis via de novo pathway; 5-amino-1-(5-phospho-D-ribosyl)imidazole from N(2)-formyl-N(1)-(5-phospho-D-ribosyl)glycinamide: step 2/2.</text>
</comment>
<dbReference type="EC" id="6.3.4.13" evidence="20"/>
<dbReference type="InterPro" id="IPR002376">
    <property type="entry name" value="Formyl_transf_N"/>
</dbReference>
<dbReference type="InterPro" id="IPR000115">
    <property type="entry name" value="PRibGlycinamide_synth"/>
</dbReference>
<dbReference type="FunFam" id="3.30.470.20:FF:000018">
    <property type="entry name" value="Trifunctional purine biosynthetic protein adenosine-3"/>
    <property type="match status" value="1"/>
</dbReference>
<evidence type="ECO:0000256" key="19">
    <source>
        <dbReference type="PROSITE-ProRule" id="PRU00409"/>
    </source>
</evidence>
<dbReference type="InterPro" id="IPR001555">
    <property type="entry name" value="GART_AS"/>
</dbReference>
<comment type="similarity">
    <text evidence="7 20">In the central section; belongs to the AIR synthase family.</text>
</comment>
<organism evidence="22 23">
    <name type="scientific">Mythimna separata</name>
    <name type="common">Oriental armyworm</name>
    <name type="synonym">Pseudaletia separata</name>
    <dbReference type="NCBI Taxonomy" id="271217"/>
    <lineage>
        <taxon>Eukaryota</taxon>
        <taxon>Metazoa</taxon>
        <taxon>Ecdysozoa</taxon>
        <taxon>Arthropoda</taxon>
        <taxon>Hexapoda</taxon>
        <taxon>Insecta</taxon>
        <taxon>Pterygota</taxon>
        <taxon>Neoptera</taxon>
        <taxon>Endopterygota</taxon>
        <taxon>Lepidoptera</taxon>
        <taxon>Glossata</taxon>
        <taxon>Ditrysia</taxon>
        <taxon>Noctuoidea</taxon>
        <taxon>Noctuidae</taxon>
        <taxon>Noctuinae</taxon>
        <taxon>Hadenini</taxon>
        <taxon>Mythimna</taxon>
    </lineage>
</organism>
<evidence type="ECO:0000256" key="20">
    <source>
        <dbReference type="RuleBase" id="RU363089"/>
    </source>
</evidence>
<dbReference type="InterPro" id="IPR036921">
    <property type="entry name" value="PurM-like_N_sf"/>
</dbReference>
<comment type="pathway">
    <text evidence="3 20">Purine metabolism; IMP biosynthesis via de novo pathway; N(2)-formyl-N(1)-(5-phospho-D-ribosyl)glycinamide from N(1)-(5-phospho-D-ribosyl)glycinamide (10-formyl THF route): step 1/1.</text>
</comment>
<dbReference type="InterPro" id="IPR016188">
    <property type="entry name" value="PurM-like_N"/>
</dbReference>
<dbReference type="SUPFAM" id="SSF56059">
    <property type="entry name" value="Glutathione synthetase ATP-binding domain-like"/>
    <property type="match status" value="1"/>
</dbReference>
<evidence type="ECO:0000256" key="16">
    <source>
        <dbReference type="ARBA" id="ARBA00023211"/>
    </source>
</evidence>
<evidence type="ECO:0000256" key="7">
    <source>
        <dbReference type="ARBA" id="ARBA00008696"/>
    </source>
</evidence>
<evidence type="ECO:0000256" key="5">
    <source>
        <dbReference type="ARBA" id="ARBA00007423"/>
    </source>
</evidence>
<dbReference type="Gene3D" id="3.30.1330.10">
    <property type="entry name" value="PurM-like, N-terminal domain"/>
    <property type="match status" value="28"/>
</dbReference>
<name>A0AAD7YYZ8_MYTSE</name>
<keyword evidence="16 20" id="KW-0464">Manganese</keyword>
<evidence type="ECO:0000313" key="22">
    <source>
        <dbReference type="EMBL" id="KAJ8731632.1"/>
    </source>
</evidence>
<dbReference type="GO" id="GO:0004641">
    <property type="term" value="F:phosphoribosylformylglycinamidine cyclo-ligase activity"/>
    <property type="evidence" value="ECO:0007669"/>
    <property type="project" value="UniProtKB-EC"/>
</dbReference>
<dbReference type="InterPro" id="IPR011054">
    <property type="entry name" value="Rudment_hybrid_motif"/>
</dbReference>
<dbReference type="FunFam" id="3.90.650.10:FF:000011">
    <property type="entry name" value="Phosphoribosylformylglycinamidine cyclo-ligase"/>
    <property type="match status" value="1"/>
</dbReference>
<evidence type="ECO:0000256" key="10">
    <source>
        <dbReference type="ARBA" id="ARBA00022598"/>
    </source>
</evidence>
<dbReference type="GO" id="GO:0005829">
    <property type="term" value="C:cytosol"/>
    <property type="evidence" value="ECO:0007669"/>
    <property type="project" value="TreeGrafter"/>
</dbReference>
<evidence type="ECO:0000256" key="15">
    <source>
        <dbReference type="ARBA" id="ARBA00022840"/>
    </source>
</evidence>
<dbReference type="Proteomes" id="UP001231518">
    <property type="component" value="Chromosome 16"/>
</dbReference>
<protein>
    <recommendedName>
        <fullName evidence="20">Trifunctional purine biosynthetic protein adenosine-3</fullName>
    </recommendedName>
    <domain>
        <recommendedName>
            <fullName evidence="20">Phosphoribosylamine--glycine ligase</fullName>
            <ecNumber evidence="20">6.3.4.13</ecNumber>
        </recommendedName>
        <alternativeName>
            <fullName evidence="20">Glycinamide ribonucleotide synthetase</fullName>
            <shortName evidence="20">GARS</shortName>
        </alternativeName>
        <alternativeName>
            <fullName evidence="20">Phosphoribosylglycinamide synthetase</fullName>
        </alternativeName>
    </domain>
    <domain>
        <recommendedName>
            <fullName evidence="20">Phosphoribosylformylglycinamidine cyclo-ligase</fullName>
            <ecNumber evidence="20">6.3.3.1</ecNumber>
        </recommendedName>
        <alternativeName>
            <fullName evidence="20">AIR synthase</fullName>
            <shortName evidence="20">AIRS</shortName>
        </alternativeName>
        <alternativeName>
            <fullName evidence="20">Phosphoribosyl-aminoimidazole synthetase</fullName>
        </alternativeName>
    </domain>
    <domain>
        <recommendedName>
            <fullName evidence="20">Phosphoribosylglycinamide formyltransferase</fullName>
            <ecNumber evidence="20">2.1.2.2</ecNumber>
        </recommendedName>
        <alternativeName>
            <fullName evidence="20">5'-phosphoribosylglycinamide transformylase</fullName>
        </alternativeName>
        <alternativeName>
            <fullName evidence="20">GAR transformylase</fullName>
            <shortName evidence="20">GART</shortName>
        </alternativeName>
    </domain>
</protein>
<dbReference type="SUPFAM" id="SSF56042">
    <property type="entry name" value="PurM C-terminal domain-like"/>
    <property type="match status" value="2"/>
</dbReference>
<dbReference type="InterPro" id="IPR013815">
    <property type="entry name" value="ATP_grasp_subdomain_1"/>
</dbReference>
<dbReference type="EMBL" id="JARGEI010000005">
    <property type="protein sequence ID" value="KAJ8731632.1"/>
    <property type="molecule type" value="Genomic_DNA"/>
</dbReference>
<dbReference type="InterPro" id="IPR020559">
    <property type="entry name" value="PRibGlycinamide_synth_CS"/>
</dbReference>
<keyword evidence="9" id="KW-0963">Cytoplasm</keyword>